<dbReference type="EMBL" id="UGJJ01000001">
    <property type="protein sequence ID" value="STR00412.1"/>
    <property type="molecule type" value="Genomic_DNA"/>
</dbReference>
<evidence type="ECO:0000256" key="4">
    <source>
        <dbReference type="ARBA" id="ARBA00022691"/>
    </source>
</evidence>
<keyword evidence="2 5" id="KW-0808">Transferase</keyword>
<comment type="pathway">
    <text evidence="5">Cofactor biosynthesis; ubiquinone biosynthesis.</text>
</comment>
<comment type="catalytic activity">
    <reaction evidence="5">
        <text>a 3-(all-trans-polyprenyl)benzene-1,2-diol + S-adenosyl-L-methionine = a 2-methoxy-6-(all-trans-polyprenyl)phenol + S-adenosyl-L-homocysteine + H(+)</text>
        <dbReference type="Rhea" id="RHEA:31411"/>
        <dbReference type="Rhea" id="RHEA-COMP:9550"/>
        <dbReference type="Rhea" id="RHEA-COMP:9551"/>
        <dbReference type="ChEBI" id="CHEBI:15378"/>
        <dbReference type="ChEBI" id="CHEBI:57856"/>
        <dbReference type="ChEBI" id="CHEBI:59789"/>
        <dbReference type="ChEBI" id="CHEBI:62729"/>
        <dbReference type="ChEBI" id="CHEBI:62731"/>
        <dbReference type="EC" id="2.1.1.222"/>
    </reaction>
</comment>
<keyword evidence="7" id="KW-1185">Reference proteome</keyword>
<gene>
    <name evidence="5 6" type="primary">ubiG</name>
    <name evidence="6" type="ORF">NCTC13336_00619</name>
</gene>
<feature type="binding site" evidence="5">
    <location>
        <position position="83"/>
    </location>
    <ligand>
        <name>S-adenosyl-L-methionine</name>
        <dbReference type="ChEBI" id="CHEBI:59789"/>
    </ligand>
</feature>
<comment type="function">
    <text evidence="5">O-methyltransferase that catalyzes the 2 O-methylation steps in the ubiquinone biosynthetic pathway.</text>
</comment>
<dbReference type="AlphaFoldDB" id="A0A377QZJ8"/>
<dbReference type="HAMAP" id="MF_00472">
    <property type="entry name" value="UbiG"/>
    <property type="match status" value="1"/>
</dbReference>
<dbReference type="Gene3D" id="3.40.50.150">
    <property type="entry name" value="Vaccinia Virus protein VP39"/>
    <property type="match status" value="1"/>
</dbReference>
<feature type="binding site" evidence="5">
    <location>
        <position position="42"/>
    </location>
    <ligand>
        <name>S-adenosyl-L-methionine</name>
        <dbReference type="ChEBI" id="CHEBI:59789"/>
    </ligand>
</feature>
<accession>A0A377QZJ8</accession>
<protein>
    <recommendedName>
        <fullName evidence="5">Ubiquinone biosynthesis O-methyltransferase</fullName>
    </recommendedName>
    <alternativeName>
        <fullName evidence="5">2-polyprenyl-6-hydroxyphenol methylase</fullName>
        <ecNumber evidence="5">2.1.1.222</ecNumber>
    </alternativeName>
    <alternativeName>
        <fullName evidence="5">3-demethylubiquinone 3-O-methyltransferase</fullName>
        <ecNumber evidence="5">2.1.1.64</ecNumber>
    </alternativeName>
</protein>
<dbReference type="GO" id="GO:0102208">
    <property type="term" value="F:2-polyprenyl-6-hydroxyphenol methylase activity"/>
    <property type="evidence" value="ECO:0007669"/>
    <property type="project" value="UniProtKB-EC"/>
</dbReference>
<dbReference type="GO" id="GO:0061542">
    <property type="term" value="F:3-demethylubiquinol 3-O-methyltransferase activity"/>
    <property type="evidence" value="ECO:0007669"/>
    <property type="project" value="UniProtKB-UniRule"/>
</dbReference>
<dbReference type="CDD" id="cd02440">
    <property type="entry name" value="AdoMet_MTases"/>
    <property type="match status" value="1"/>
</dbReference>
<comment type="catalytic activity">
    <reaction evidence="5">
        <text>a 3-demethylubiquinol + S-adenosyl-L-methionine = a ubiquinol + S-adenosyl-L-homocysteine + H(+)</text>
        <dbReference type="Rhea" id="RHEA:44380"/>
        <dbReference type="Rhea" id="RHEA-COMP:9566"/>
        <dbReference type="Rhea" id="RHEA-COMP:10914"/>
        <dbReference type="ChEBI" id="CHEBI:15378"/>
        <dbReference type="ChEBI" id="CHEBI:17976"/>
        <dbReference type="ChEBI" id="CHEBI:57856"/>
        <dbReference type="ChEBI" id="CHEBI:59789"/>
        <dbReference type="ChEBI" id="CHEBI:84422"/>
        <dbReference type="EC" id="2.1.1.64"/>
    </reaction>
</comment>
<dbReference type="NCBIfam" id="TIGR01983">
    <property type="entry name" value="UbiG"/>
    <property type="match status" value="1"/>
</dbReference>
<reference evidence="6 7" key="1">
    <citation type="submission" date="2018-06" db="EMBL/GenBank/DDBJ databases">
        <authorList>
            <consortium name="Pathogen Informatics"/>
            <person name="Doyle S."/>
        </authorList>
    </citation>
    <scope>NUCLEOTIDE SEQUENCE [LARGE SCALE GENOMIC DNA]</scope>
    <source>
        <strain evidence="6 7">NCTC13336</strain>
    </source>
</reference>
<dbReference type="FunFam" id="3.40.50.150:FF:000028">
    <property type="entry name" value="Ubiquinone biosynthesis O-methyltransferase"/>
    <property type="match status" value="1"/>
</dbReference>
<keyword evidence="1 5" id="KW-0489">Methyltransferase</keyword>
<dbReference type="GO" id="GO:0010420">
    <property type="term" value="F:polyprenyldihydroxybenzoate methyltransferase activity"/>
    <property type="evidence" value="ECO:0007669"/>
    <property type="project" value="InterPro"/>
</dbReference>
<evidence type="ECO:0000256" key="5">
    <source>
        <dbReference type="HAMAP-Rule" id="MF_00472"/>
    </source>
</evidence>
<feature type="binding site" evidence="5">
    <location>
        <position position="128"/>
    </location>
    <ligand>
        <name>S-adenosyl-L-methionine</name>
        <dbReference type="ChEBI" id="CHEBI:59789"/>
    </ligand>
</feature>
<dbReference type="Proteomes" id="UP000254293">
    <property type="component" value="Unassembled WGS sequence"/>
</dbReference>
<evidence type="ECO:0000256" key="1">
    <source>
        <dbReference type="ARBA" id="ARBA00022603"/>
    </source>
</evidence>
<evidence type="ECO:0000256" key="3">
    <source>
        <dbReference type="ARBA" id="ARBA00022688"/>
    </source>
</evidence>
<evidence type="ECO:0000313" key="6">
    <source>
        <dbReference type="EMBL" id="STR00412.1"/>
    </source>
</evidence>
<keyword evidence="3 5" id="KW-0831">Ubiquinone biosynthesis</keyword>
<keyword evidence="4 5" id="KW-0949">S-adenosyl-L-methionine</keyword>
<name>A0A377QZJ8_9NEIS</name>
<dbReference type="InterPro" id="IPR029063">
    <property type="entry name" value="SAM-dependent_MTases_sf"/>
</dbReference>
<dbReference type="Pfam" id="PF13489">
    <property type="entry name" value="Methyltransf_23"/>
    <property type="match status" value="1"/>
</dbReference>
<dbReference type="PANTHER" id="PTHR43464">
    <property type="entry name" value="METHYLTRANSFERASE"/>
    <property type="match status" value="1"/>
</dbReference>
<dbReference type="SUPFAM" id="SSF53335">
    <property type="entry name" value="S-adenosyl-L-methionine-dependent methyltransferases"/>
    <property type="match status" value="1"/>
</dbReference>
<dbReference type="PANTHER" id="PTHR43464:SF19">
    <property type="entry name" value="UBIQUINONE BIOSYNTHESIS O-METHYLTRANSFERASE, MITOCHONDRIAL"/>
    <property type="match status" value="1"/>
</dbReference>
<dbReference type="GO" id="GO:0032259">
    <property type="term" value="P:methylation"/>
    <property type="evidence" value="ECO:0007669"/>
    <property type="project" value="UniProtKB-KW"/>
</dbReference>
<dbReference type="EC" id="2.1.1.222" evidence="5"/>
<dbReference type="InterPro" id="IPR010233">
    <property type="entry name" value="UbiG_MeTrfase"/>
</dbReference>
<evidence type="ECO:0000313" key="7">
    <source>
        <dbReference type="Proteomes" id="UP000254293"/>
    </source>
</evidence>
<dbReference type="UniPathway" id="UPA00232"/>
<organism evidence="6 7">
    <name type="scientific">Kingella potus</name>
    <dbReference type="NCBI Taxonomy" id="265175"/>
    <lineage>
        <taxon>Bacteria</taxon>
        <taxon>Pseudomonadati</taxon>
        <taxon>Pseudomonadota</taxon>
        <taxon>Betaproteobacteria</taxon>
        <taxon>Neisseriales</taxon>
        <taxon>Neisseriaceae</taxon>
        <taxon>Kingella</taxon>
    </lineage>
</organism>
<keyword evidence="6" id="KW-0830">Ubiquinone</keyword>
<evidence type="ECO:0000256" key="2">
    <source>
        <dbReference type="ARBA" id="ARBA00022679"/>
    </source>
</evidence>
<dbReference type="RefSeq" id="WP_115307690.1">
    <property type="nucleotide sequence ID" value="NZ_CP091516.1"/>
</dbReference>
<sequence length="242" mass="26498">MDGITRQQNVDHGEIDKFSRLAERWWDTEGEFKPLHDINPFRLDYIDSKAGLTGKTVLDVGCGGGILSESMARRGAAAVTGIDLAEKSLQTAQAHARAAGVENVAYRCISVEDLAAENPYGYDVVTCMEMMEHVPDPASIIRACAKLAKPDGMVFFSTINRNAKSYLHAILGAEYILGLVPKGTHDWQKFITPAELARMCRQSALDIADIKGLGYNPLLKRYFLSGNTGVNYMIACRPAEAV</sequence>
<dbReference type="EC" id="2.1.1.64" evidence="5"/>
<comment type="similarity">
    <text evidence="5">Belongs to the methyltransferase superfamily. UbiG/COQ3 family.</text>
</comment>
<proteinExistence type="inferred from homology"/>
<feature type="binding site" evidence="5">
    <location>
        <position position="61"/>
    </location>
    <ligand>
        <name>S-adenosyl-L-methionine</name>
        <dbReference type="ChEBI" id="CHEBI:59789"/>
    </ligand>
</feature>
<dbReference type="OrthoDB" id="9801538at2"/>